<dbReference type="GO" id="GO:0007165">
    <property type="term" value="P:signal transduction"/>
    <property type="evidence" value="ECO:0007669"/>
    <property type="project" value="UniProtKB-KW"/>
</dbReference>
<feature type="transmembrane region" description="Helical" evidence="4">
    <location>
        <begin position="81"/>
        <end position="99"/>
    </location>
</feature>
<dbReference type="OrthoDB" id="2166737at2"/>
<feature type="transmembrane region" description="Helical" evidence="4">
    <location>
        <begin position="120"/>
        <end position="142"/>
    </location>
</feature>
<gene>
    <name evidence="6" type="ORF">DNH61_25840</name>
</gene>
<feature type="domain" description="Methyl-accepting transducer" evidence="5">
    <location>
        <begin position="214"/>
        <end position="471"/>
    </location>
</feature>
<evidence type="ECO:0000313" key="6">
    <source>
        <dbReference type="EMBL" id="PZD92920.1"/>
    </source>
</evidence>
<protein>
    <submittedName>
        <fullName evidence="6">Methyl-accepting chemotaxis protein</fullName>
    </submittedName>
</protein>
<name>A0A2W1L422_9BACL</name>
<feature type="transmembrane region" description="Helical" evidence="4">
    <location>
        <begin position="52"/>
        <end position="69"/>
    </location>
</feature>
<dbReference type="PRINTS" id="PR00260">
    <property type="entry name" value="CHEMTRNSDUCR"/>
</dbReference>
<feature type="transmembrane region" description="Helical" evidence="4">
    <location>
        <begin position="148"/>
        <end position="168"/>
    </location>
</feature>
<keyword evidence="1 3" id="KW-0807">Transducer</keyword>
<dbReference type="EMBL" id="QKRB01000063">
    <property type="protein sequence ID" value="PZD92920.1"/>
    <property type="molecule type" value="Genomic_DNA"/>
</dbReference>
<comment type="similarity">
    <text evidence="2">Belongs to the methyl-accepting chemotaxis (MCP) protein family.</text>
</comment>
<dbReference type="AlphaFoldDB" id="A0A2W1L422"/>
<evidence type="ECO:0000313" key="7">
    <source>
        <dbReference type="Proteomes" id="UP000249522"/>
    </source>
</evidence>
<keyword evidence="4" id="KW-0472">Membrane</keyword>
<dbReference type="PANTHER" id="PTHR32089:SF112">
    <property type="entry name" value="LYSOZYME-LIKE PROTEIN-RELATED"/>
    <property type="match status" value="1"/>
</dbReference>
<keyword evidence="7" id="KW-1185">Reference proteome</keyword>
<keyword evidence="4" id="KW-1133">Transmembrane helix</keyword>
<dbReference type="GO" id="GO:0004888">
    <property type="term" value="F:transmembrane signaling receptor activity"/>
    <property type="evidence" value="ECO:0007669"/>
    <property type="project" value="InterPro"/>
</dbReference>
<dbReference type="SMART" id="SM00283">
    <property type="entry name" value="MA"/>
    <property type="match status" value="1"/>
</dbReference>
<sequence>MNVVTPPAAPAAKSLSITEQVYLQRTKVMAGLFGALFLLASIAIVLAKEWQYLPLSVLLGVTSGVLYGITRLKKGMTTAPYLVVASLLAISTLVNLDALNDHIIILSAVILCLYPNYRPLLIYSILALAGVNSLAAAGMITVPAHENLIMFNILLVLTLILLIIGSLIGQKLLRQALLSIQMANQATAQTNSLLDKVKQTVSVLDEFNQELQENSRTTGRITNEVATGFQEIMKGVESQAASISDMSETMAVSNEEIAAVSAHANGMKAVSMKSAEVTSEGTGQIQDMVTRIRDVEEIMDVIVMSMEQLNTQNQAVGSILSTISEIANQTNLLSLNASIEAARAGENGRGFAVVANEVKKLAENSHKYTGEIASILDGSKDSFISLATQVMRGKEALTDGKKSAEKSEAVFYQISEFTDQVVTQAVEVEEKTNKIKRSSDLIVGEISTIASVTEESTAAFQQISASVDNQRHMVDQTLSSFRQLEKLITELKELTHERTPVNE</sequence>
<dbReference type="Proteomes" id="UP000249522">
    <property type="component" value="Unassembled WGS sequence"/>
</dbReference>
<evidence type="ECO:0000259" key="5">
    <source>
        <dbReference type="PROSITE" id="PS50111"/>
    </source>
</evidence>
<dbReference type="SUPFAM" id="SSF58104">
    <property type="entry name" value="Methyl-accepting chemotaxis protein (MCP) signaling domain"/>
    <property type="match status" value="1"/>
</dbReference>
<organism evidence="6 7">
    <name type="scientific">Paenibacillus sambharensis</name>
    <dbReference type="NCBI Taxonomy" id="1803190"/>
    <lineage>
        <taxon>Bacteria</taxon>
        <taxon>Bacillati</taxon>
        <taxon>Bacillota</taxon>
        <taxon>Bacilli</taxon>
        <taxon>Bacillales</taxon>
        <taxon>Paenibacillaceae</taxon>
        <taxon>Paenibacillus</taxon>
    </lineage>
</organism>
<keyword evidence="4" id="KW-0812">Transmembrane</keyword>
<dbReference type="Pfam" id="PF00015">
    <property type="entry name" value="MCPsignal"/>
    <property type="match status" value="1"/>
</dbReference>
<reference evidence="6 7" key="1">
    <citation type="submission" date="2018-06" db="EMBL/GenBank/DDBJ databases">
        <title>Paenibacillus imtechensis sp. nov.</title>
        <authorList>
            <person name="Pinnaka A.K."/>
            <person name="Singh H."/>
            <person name="Kaur M."/>
        </authorList>
    </citation>
    <scope>NUCLEOTIDE SEQUENCE [LARGE SCALE GENOMIC DNA]</scope>
    <source>
        <strain evidence="6 7">SMB1</strain>
    </source>
</reference>
<evidence type="ECO:0000256" key="3">
    <source>
        <dbReference type="PROSITE-ProRule" id="PRU00284"/>
    </source>
</evidence>
<dbReference type="InterPro" id="IPR004089">
    <property type="entry name" value="MCPsignal_dom"/>
</dbReference>
<dbReference type="Gene3D" id="1.10.287.950">
    <property type="entry name" value="Methyl-accepting chemotaxis protein"/>
    <property type="match status" value="1"/>
</dbReference>
<dbReference type="PANTHER" id="PTHR32089">
    <property type="entry name" value="METHYL-ACCEPTING CHEMOTAXIS PROTEIN MCPB"/>
    <property type="match status" value="1"/>
</dbReference>
<proteinExistence type="inferred from homology"/>
<evidence type="ECO:0000256" key="1">
    <source>
        <dbReference type="ARBA" id="ARBA00023224"/>
    </source>
</evidence>
<evidence type="ECO:0000256" key="2">
    <source>
        <dbReference type="ARBA" id="ARBA00029447"/>
    </source>
</evidence>
<comment type="caution">
    <text evidence="6">The sequence shown here is derived from an EMBL/GenBank/DDBJ whole genome shotgun (WGS) entry which is preliminary data.</text>
</comment>
<feature type="transmembrane region" description="Helical" evidence="4">
    <location>
        <begin position="28"/>
        <end position="47"/>
    </location>
</feature>
<accession>A0A2W1L422</accession>
<evidence type="ECO:0000256" key="4">
    <source>
        <dbReference type="SAM" id="Phobius"/>
    </source>
</evidence>
<dbReference type="RefSeq" id="WP_111149847.1">
    <property type="nucleotide sequence ID" value="NZ_QKRB01000063.1"/>
</dbReference>
<dbReference type="GO" id="GO:0006935">
    <property type="term" value="P:chemotaxis"/>
    <property type="evidence" value="ECO:0007669"/>
    <property type="project" value="InterPro"/>
</dbReference>
<dbReference type="PROSITE" id="PS50111">
    <property type="entry name" value="CHEMOTAXIS_TRANSDUC_2"/>
    <property type="match status" value="1"/>
</dbReference>
<dbReference type="GO" id="GO:0016020">
    <property type="term" value="C:membrane"/>
    <property type="evidence" value="ECO:0007669"/>
    <property type="project" value="InterPro"/>
</dbReference>
<dbReference type="InterPro" id="IPR004090">
    <property type="entry name" value="Chemotax_Me-accpt_rcpt"/>
</dbReference>